<dbReference type="Gene3D" id="3.40.50.200">
    <property type="entry name" value="Peptidase S8/S53 domain"/>
    <property type="match status" value="1"/>
</dbReference>
<evidence type="ECO:0000256" key="3">
    <source>
        <dbReference type="ARBA" id="ARBA00022475"/>
    </source>
</evidence>
<comment type="subcellular location">
    <subcellularLocation>
        <location evidence="1">Cell membrane</location>
        <topology evidence="1">Single-pass membrane protein</topology>
    </subcellularLocation>
</comment>
<keyword evidence="7 10" id="KW-0720">Serine protease</keyword>
<dbReference type="PANTHER" id="PTHR43399">
    <property type="entry name" value="SUBTILISIN-RELATED"/>
    <property type="match status" value="1"/>
</dbReference>
<dbReference type="InterPro" id="IPR036852">
    <property type="entry name" value="Peptidase_S8/S53_dom_sf"/>
</dbReference>
<proteinExistence type="inferred from homology"/>
<evidence type="ECO:0000313" key="15">
    <source>
        <dbReference type="EMBL" id="MFD2420643.1"/>
    </source>
</evidence>
<evidence type="ECO:0000256" key="7">
    <source>
        <dbReference type="ARBA" id="ARBA00022825"/>
    </source>
</evidence>
<comment type="caution">
    <text evidence="15">The sequence shown here is derived from an EMBL/GenBank/DDBJ whole genome shotgun (WGS) entry which is preliminary data.</text>
</comment>
<dbReference type="PRINTS" id="PR00723">
    <property type="entry name" value="SUBTILISIN"/>
</dbReference>
<comment type="similarity">
    <text evidence="2 10">Belongs to the peptidase S8 family.</text>
</comment>
<evidence type="ECO:0000256" key="11">
    <source>
        <dbReference type="SAM" id="MobiDB-lite"/>
    </source>
</evidence>
<keyword evidence="3" id="KW-1003">Cell membrane</keyword>
<dbReference type="SUPFAM" id="SSF52743">
    <property type="entry name" value="Subtilisin-like"/>
    <property type="match status" value="1"/>
</dbReference>
<feature type="domain" description="Peptidase S8/S53" evidence="14">
    <location>
        <begin position="66"/>
        <end position="314"/>
    </location>
</feature>
<dbReference type="NCBIfam" id="TIGR03921">
    <property type="entry name" value="T7SS_mycosin"/>
    <property type="match status" value="1"/>
</dbReference>
<dbReference type="EMBL" id="JBHUKR010000020">
    <property type="protein sequence ID" value="MFD2420643.1"/>
    <property type="molecule type" value="Genomic_DNA"/>
</dbReference>
<evidence type="ECO:0000256" key="4">
    <source>
        <dbReference type="ARBA" id="ARBA00022670"/>
    </source>
</evidence>
<keyword evidence="4 10" id="KW-0645">Protease</keyword>
<feature type="region of interest" description="Disordered" evidence="11">
    <location>
        <begin position="394"/>
        <end position="415"/>
    </location>
</feature>
<evidence type="ECO:0000256" key="9">
    <source>
        <dbReference type="ARBA" id="ARBA00023136"/>
    </source>
</evidence>
<organism evidence="15 16">
    <name type="scientific">Amycolatopsis pigmentata</name>
    <dbReference type="NCBI Taxonomy" id="450801"/>
    <lineage>
        <taxon>Bacteria</taxon>
        <taxon>Bacillati</taxon>
        <taxon>Actinomycetota</taxon>
        <taxon>Actinomycetes</taxon>
        <taxon>Pseudonocardiales</taxon>
        <taxon>Pseudonocardiaceae</taxon>
        <taxon>Amycolatopsis</taxon>
    </lineage>
</organism>
<dbReference type="PANTHER" id="PTHR43399:SF4">
    <property type="entry name" value="CELL WALL-ASSOCIATED PROTEASE"/>
    <property type="match status" value="1"/>
</dbReference>
<feature type="signal peptide" evidence="13">
    <location>
        <begin position="1"/>
        <end position="27"/>
    </location>
</feature>
<keyword evidence="16" id="KW-1185">Reference proteome</keyword>
<feature type="transmembrane region" description="Helical" evidence="12">
    <location>
        <begin position="352"/>
        <end position="374"/>
    </location>
</feature>
<keyword evidence="5 12" id="KW-0812">Transmembrane</keyword>
<evidence type="ECO:0000256" key="12">
    <source>
        <dbReference type="SAM" id="Phobius"/>
    </source>
</evidence>
<dbReference type="Proteomes" id="UP001597417">
    <property type="component" value="Unassembled WGS sequence"/>
</dbReference>
<accession>A0ABW5G0U5</accession>
<dbReference type="PROSITE" id="PS00138">
    <property type="entry name" value="SUBTILASE_SER"/>
    <property type="match status" value="1"/>
</dbReference>
<evidence type="ECO:0000256" key="1">
    <source>
        <dbReference type="ARBA" id="ARBA00004162"/>
    </source>
</evidence>
<dbReference type="InterPro" id="IPR023834">
    <property type="entry name" value="T7SS_pept_S8A_mycosin"/>
</dbReference>
<feature type="chain" id="PRO_5045694250" evidence="13">
    <location>
        <begin position="28"/>
        <end position="415"/>
    </location>
</feature>
<keyword evidence="6 10" id="KW-0378">Hydrolase</keyword>
<name>A0ABW5G0U5_9PSEU</name>
<protein>
    <submittedName>
        <fullName evidence="15">Type VII secretion-associated serine protease mycosin</fullName>
    </submittedName>
</protein>
<feature type="active site" description="Charge relay system" evidence="10">
    <location>
        <position position="109"/>
    </location>
</feature>
<reference evidence="16" key="1">
    <citation type="journal article" date="2019" name="Int. J. Syst. Evol. Microbiol.">
        <title>The Global Catalogue of Microorganisms (GCM) 10K type strain sequencing project: providing services to taxonomists for standard genome sequencing and annotation.</title>
        <authorList>
            <consortium name="The Broad Institute Genomics Platform"/>
            <consortium name="The Broad Institute Genome Sequencing Center for Infectious Disease"/>
            <person name="Wu L."/>
            <person name="Ma J."/>
        </authorList>
    </citation>
    <scope>NUCLEOTIDE SEQUENCE [LARGE SCALE GENOMIC DNA]</scope>
    <source>
        <strain evidence="16">CGMCC 4.7645</strain>
    </source>
</reference>
<dbReference type="InterPro" id="IPR000209">
    <property type="entry name" value="Peptidase_S8/S53_dom"/>
</dbReference>
<evidence type="ECO:0000313" key="16">
    <source>
        <dbReference type="Proteomes" id="UP001597417"/>
    </source>
</evidence>
<dbReference type="GO" id="GO:0008233">
    <property type="term" value="F:peptidase activity"/>
    <property type="evidence" value="ECO:0007669"/>
    <property type="project" value="UniProtKB-KW"/>
</dbReference>
<dbReference type="InterPro" id="IPR051048">
    <property type="entry name" value="Peptidase_S8/S53_subtilisin"/>
</dbReference>
<evidence type="ECO:0000256" key="2">
    <source>
        <dbReference type="ARBA" id="ARBA00011073"/>
    </source>
</evidence>
<evidence type="ECO:0000256" key="6">
    <source>
        <dbReference type="ARBA" id="ARBA00022801"/>
    </source>
</evidence>
<dbReference type="RefSeq" id="WP_378268806.1">
    <property type="nucleotide sequence ID" value="NZ_JBHUKR010000020.1"/>
</dbReference>
<dbReference type="PROSITE" id="PS51892">
    <property type="entry name" value="SUBTILASE"/>
    <property type="match status" value="1"/>
</dbReference>
<dbReference type="InterPro" id="IPR023828">
    <property type="entry name" value="Peptidase_S8_Ser-AS"/>
</dbReference>
<keyword evidence="9 12" id="KW-0472">Membrane</keyword>
<feature type="active site" description="Charge relay system" evidence="10">
    <location>
        <position position="266"/>
    </location>
</feature>
<evidence type="ECO:0000259" key="14">
    <source>
        <dbReference type="Pfam" id="PF00082"/>
    </source>
</evidence>
<gene>
    <name evidence="15" type="primary">mycP</name>
    <name evidence="15" type="ORF">ACFSXZ_30375</name>
</gene>
<dbReference type="PROSITE" id="PS00137">
    <property type="entry name" value="SUBTILASE_HIS"/>
    <property type="match status" value="1"/>
</dbReference>
<evidence type="ECO:0000256" key="8">
    <source>
        <dbReference type="ARBA" id="ARBA00022989"/>
    </source>
</evidence>
<sequence length="415" mass="41646">MKARRIAAAVACAVLAVFVLPAAPATAATPLPSGQQCLPPPPTSDKALPWAQQQLAPQRVWPLTTGATVVVAVVDTGVDARTPQLAGRVLAGTDVLKAGGAGNTDCYGHGTFVAGIIAAAPANGTGFTGIAPGATILPIRAATSSEDVTAASIASGIQAAVDAGARVINVSASTTSPNAALAAAVNYAESRDAVVVASAANSAKNGDPVTYPASYPNVIAVGAVDSAGQRADFSQTGPYLKLVAPGVNVESIGPGGPGQWQGSGTSYAAPFVSGVVALVRAYRPELSAAQVRHRLEATADHPAAKMPDLEFGFGTVNPLAAVSAVLPEEAGGGTVVGGAPASSPDAEALDQFGPLAVVLGVFVAVSLVFALFTWRRVGPEGHRRHWHRGRVIRFTRPPDPAPAPAEKAASGVRTP</sequence>
<feature type="active site" description="Charge relay system" evidence="10">
    <location>
        <position position="75"/>
    </location>
</feature>
<evidence type="ECO:0000256" key="13">
    <source>
        <dbReference type="SAM" id="SignalP"/>
    </source>
</evidence>
<dbReference type="GO" id="GO:0006508">
    <property type="term" value="P:proteolysis"/>
    <property type="evidence" value="ECO:0007669"/>
    <property type="project" value="UniProtKB-KW"/>
</dbReference>
<evidence type="ECO:0000256" key="10">
    <source>
        <dbReference type="PROSITE-ProRule" id="PRU01240"/>
    </source>
</evidence>
<dbReference type="InterPro" id="IPR022398">
    <property type="entry name" value="Peptidase_S8_His-AS"/>
</dbReference>
<dbReference type="InterPro" id="IPR015500">
    <property type="entry name" value="Peptidase_S8_subtilisin-rel"/>
</dbReference>
<dbReference type="Pfam" id="PF00082">
    <property type="entry name" value="Peptidase_S8"/>
    <property type="match status" value="1"/>
</dbReference>
<evidence type="ECO:0000256" key="5">
    <source>
        <dbReference type="ARBA" id="ARBA00022692"/>
    </source>
</evidence>
<keyword evidence="13" id="KW-0732">Signal</keyword>
<keyword evidence="8 12" id="KW-1133">Transmembrane helix</keyword>